<reference evidence="3 4" key="1">
    <citation type="submission" date="2015-09" db="EMBL/GenBank/DDBJ databases">
        <title>Whole genome shotgun sequence assembly of Aphanizomenon flos-aquae UKL13.</title>
        <authorList>
            <person name="Driscoll C."/>
        </authorList>
    </citation>
    <scope>NUCLEOTIDE SEQUENCE [LARGE SCALE GENOMIC DNA]</scope>
    <source>
        <strain evidence="3">MDT13</strain>
    </source>
</reference>
<evidence type="ECO:0000256" key="2">
    <source>
        <dbReference type="SAM" id="MobiDB-lite"/>
    </source>
</evidence>
<feature type="compositionally biased region" description="Basic residues" evidence="2">
    <location>
        <begin position="281"/>
        <end position="291"/>
    </location>
</feature>
<protein>
    <submittedName>
        <fullName evidence="3">Uncharacterized protein</fullName>
    </submittedName>
</protein>
<evidence type="ECO:0000256" key="1">
    <source>
        <dbReference type="SAM" id="Coils"/>
    </source>
</evidence>
<evidence type="ECO:0000313" key="3">
    <source>
        <dbReference type="EMBL" id="OBQ25830.1"/>
    </source>
</evidence>
<gene>
    <name evidence="3" type="ORF">AN481_07925</name>
</gene>
<proteinExistence type="predicted"/>
<comment type="caution">
    <text evidence="3">The sequence shown here is derived from an EMBL/GenBank/DDBJ whole genome shotgun (WGS) entry which is preliminary data.</text>
</comment>
<accession>A0A1B7VY34</accession>
<feature type="coiled-coil region" evidence="1">
    <location>
        <begin position="28"/>
        <end position="81"/>
    </location>
</feature>
<feature type="region of interest" description="Disordered" evidence="2">
    <location>
        <begin position="268"/>
        <end position="291"/>
    </location>
</feature>
<keyword evidence="1" id="KW-0175">Coiled coil</keyword>
<sequence length="291" mass="33613">MSELIKADLRERLGNIDQIRDVLIGPQMRDYSNRLEQLERNSISLQQEVRTRCEEVRQTLLAELQTAIDSWEKKIRALILKDEEEKFDIRQQIDGINKRIASTTQDLQESITTELDELAENADKRFKAIQAKDEDDKFEIRQQIDLLSKRMMGNIEAIDKTLHQQTTTLQENLQETRTKLQDEITDLRNQILEELERYCSMLNQEKVSRDDMAELLFELGLRLKGREFVPELQQVANTAPETQTLDQTLSTPPSETVDDVEAKIVLDVPPPPAKSQSTISRRGRAGRLKGI</sequence>
<dbReference type="SUPFAM" id="SSF58113">
    <property type="entry name" value="Apolipoprotein A-I"/>
    <property type="match status" value="1"/>
</dbReference>
<dbReference type="EMBL" id="LJOY01000020">
    <property type="protein sequence ID" value="OBQ25830.1"/>
    <property type="molecule type" value="Genomic_DNA"/>
</dbReference>
<dbReference type="Gene3D" id="1.20.120.20">
    <property type="entry name" value="Apolipoprotein"/>
    <property type="match status" value="1"/>
</dbReference>
<dbReference type="Proteomes" id="UP000092382">
    <property type="component" value="Unassembled WGS sequence"/>
</dbReference>
<name>A0A1B7VY34_APHFL</name>
<dbReference type="PATRIC" id="fig|1710894.3.peg.3282"/>
<feature type="coiled-coil region" evidence="1">
    <location>
        <begin position="170"/>
        <end position="197"/>
    </location>
</feature>
<organism evidence="3 4">
    <name type="scientific">Aphanizomenon flos-aquae LD13</name>
    <dbReference type="NCBI Taxonomy" id="1710894"/>
    <lineage>
        <taxon>Bacteria</taxon>
        <taxon>Bacillati</taxon>
        <taxon>Cyanobacteriota</taxon>
        <taxon>Cyanophyceae</taxon>
        <taxon>Nostocales</taxon>
        <taxon>Aphanizomenonaceae</taxon>
        <taxon>Aphanizomenon</taxon>
    </lineage>
</organism>
<dbReference type="STRING" id="1803587.GCA_001593825_00600"/>
<evidence type="ECO:0000313" key="4">
    <source>
        <dbReference type="Proteomes" id="UP000092382"/>
    </source>
</evidence>
<dbReference type="AlphaFoldDB" id="A0A1B7VY34"/>